<evidence type="ECO:0000313" key="2">
    <source>
        <dbReference type="EMBL" id="NOJ82088.1"/>
    </source>
</evidence>
<dbReference type="Gene3D" id="3.90.1340.10">
    <property type="entry name" value="Phage tail collar domain"/>
    <property type="match status" value="1"/>
</dbReference>
<sequence>MSEPFIGQIMMFAGNFAPRGWAFCQGQLLSIAQNSALFSILGTTYGGNGQTTFALPDLRGRYPMQPGQGPGLSPRTLGEQGGTETVTLISTQMPAHNHTLNVSSQHGDTETPIGTVLAADSTATVLNYRAAPIDGTMNPAAIGVAGGSQPHNNMSPFLCINFIIALEGIYPSRN</sequence>
<accession>A0A7Y4IMQ9</accession>
<dbReference type="EMBL" id="JABFNT010000112">
    <property type="protein sequence ID" value="NOJ82088.1"/>
    <property type="molecule type" value="Genomic_DNA"/>
</dbReference>
<dbReference type="AlphaFoldDB" id="A0A7Y4IMQ9"/>
<gene>
    <name evidence="2" type="ORF">HNV28_27810</name>
</gene>
<dbReference type="InterPro" id="IPR037053">
    <property type="entry name" value="Phage_tail_collar_dom_sf"/>
</dbReference>
<dbReference type="Proteomes" id="UP000533080">
    <property type="component" value="Unassembled WGS sequence"/>
</dbReference>
<protein>
    <submittedName>
        <fullName evidence="2">Phage tail protein</fullName>
    </submittedName>
</protein>
<evidence type="ECO:0000313" key="3">
    <source>
        <dbReference type="Proteomes" id="UP000533080"/>
    </source>
</evidence>
<comment type="caution">
    <text evidence="2">The sequence shown here is derived from an EMBL/GenBank/DDBJ whole genome shotgun (WGS) entry which is preliminary data.</text>
</comment>
<proteinExistence type="predicted"/>
<evidence type="ECO:0000259" key="1">
    <source>
        <dbReference type="Pfam" id="PF07484"/>
    </source>
</evidence>
<reference evidence="2 3" key="1">
    <citation type="submission" date="2020-05" db="EMBL/GenBank/DDBJ databases">
        <authorList>
            <person name="Whitworth D."/>
        </authorList>
    </citation>
    <scope>NUCLEOTIDE SEQUENCE [LARGE SCALE GENOMIC DNA]</scope>
    <source>
        <strain evidence="2 3">AM005</strain>
    </source>
</reference>
<dbReference type="InterPro" id="IPR011083">
    <property type="entry name" value="Phage_tail_collar_dom"/>
</dbReference>
<name>A0A7Y4IMQ9_MYXXA</name>
<organism evidence="2 3">
    <name type="scientific">Myxococcus xanthus</name>
    <dbReference type="NCBI Taxonomy" id="34"/>
    <lineage>
        <taxon>Bacteria</taxon>
        <taxon>Pseudomonadati</taxon>
        <taxon>Myxococcota</taxon>
        <taxon>Myxococcia</taxon>
        <taxon>Myxococcales</taxon>
        <taxon>Cystobacterineae</taxon>
        <taxon>Myxococcaceae</taxon>
        <taxon>Myxococcus</taxon>
    </lineage>
</organism>
<dbReference type="SUPFAM" id="SSF88874">
    <property type="entry name" value="Receptor-binding domain of short tail fibre protein gp12"/>
    <property type="match status" value="1"/>
</dbReference>
<feature type="domain" description="Phage tail collar" evidence="1">
    <location>
        <begin position="7"/>
        <end position="63"/>
    </location>
</feature>
<dbReference type="Pfam" id="PF07484">
    <property type="entry name" value="Collar"/>
    <property type="match status" value="1"/>
</dbReference>
<dbReference type="RefSeq" id="WP_171444028.1">
    <property type="nucleotide sequence ID" value="NZ_JABFNS010000123.1"/>
</dbReference>